<dbReference type="InterPro" id="IPR036465">
    <property type="entry name" value="vWFA_dom_sf"/>
</dbReference>
<dbReference type="EMBL" id="BAABME010002891">
    <property type="protein sequence ID" value="GAA0156541.1"/>
    <property type="molecule type" value="Genomic_DNA"/>
</dbReference>
<evidence type="ECO:0000313" key="3">
    <source>
        <dbReference type="Proteomes" id="UP001454036"/>
    </source>
</evidence>
<accession>A0AAV3PZU2</accession>
<name>A0AAV3PZU2_LITER</name>
<dbReference type="SMART" id="SM00327">
    <property type="entry name" value="VWA"/>
    <property type="match status" value="1"/>
</dbReference>
<dbReference type="Gene3D" id="3.40.50.410">
    <property type="entry name" value="von Willebrand factor, type A domain"/>
    <property type="match status" value="1"/>
</dbReference>
<evidence type="ECO:0000259" key="1">
    <source>
        <dbReference type="PROSITE" id="PS50234"/>
    </source>
</evidence>
<keyword evidence="3" id="KW-1185">Reference proteome</keyword>
<dbReference type="AlphaFoldDB" id="A0AAV3PZU2"/>
<protein>
    <recommendedName>
        <fullName evidence="1">VWFA domain-containing protein</fullName>
    </recommendedName>
</protein>
<dbReference type="CDD" id="cd01461">
    <property type="entry name" value="vWA_interalpha_trypsin_inhibitor"/>
    <property type="match status" value="1"/>
</dbReference>
<feature type="domain" description="VWFA" evidence="1">
    <location>
        <begin position="326"/>
        <end position="504"/>
    </location>
</feature>
<dbReference type="SUPFAM" id="SSF53300">
    <property type="entry name" value="vWA-like"/>
    <property type="match status" value="1"/>
</dbReference>
<sequence>MLTQASELERAVEEGLRLSKRVYFGQDRAVAPPKPMAAMKKTLMPPAPMVYAVIGDPGIVDNPDMPSYQPHVHGRCDPPALIPLQMNSVSMEVECFLDTAFVTVSGTWRVHCVMGSKRCDCRIAIPMGNQGSILGVEVEGPTKSYDTKQTSDNERSVTEKIAKPEDGSFVTPNIFTLTIPQIDGGSNISIKAKWSQELLYHDGQLTVSIPYTFPEYITPAGLKMAKKEKIQLHVNAGSQTEVLCKTNSHPLKEVRREAGKLSFSYESDVLSFSTNDFVFTYNVLSSDIHGGVLLQSPGLLDSDRREMFCCFIYPADQPSRKMFKNEVVFVVDISGSMRGTPLESTKNALISALAKLEPQDLFGVIAFNGEIYFFSSSLEPVTTETIKNVTDWIDMNFVAGGGTDILSPLNQALDMLSGSQNSVPSIILITDGSVPNEKDICDVVKTQLANKKEMCPRVHTIGIGAYCNHYFLQMLALVGRGHYSAAFDLDSIGEQLEELFVRDTSIVLANIVCDFDDLDDLEVYPSQVPDLSSQIPLIISGRYRGIFPEKLKVRGLVGDMSNYCVDLKVQESKGDLVNKVVAKQQIDILTAQAWFSGNKDLEGKVAKISVQNGLISEFTSMVLLESEKEILDSKSTSEKASRKTDPRKVDDPKLQNTTLLQHFGIGFGNISATVDNVPPGIEEPKALETADILVKAASNCCGKLCSHCCCMCCIRVCSKMNDQCAIAMTQLCGALACLGCFACCEACAGNDA</sequence>
<reference evidence="2 3" key="1">
    <citation type="submission" date="2024-01" db="EMBL/GenBank/DDBJ databases">
        <title>The complete chloroplast genome sequence of Lithospermum erythrorhizon: insights into the phylogenetic relationship among Boraginaceae species and the maternal lineages of purple gromwells.</title>
        <authorList>
            <person name="Okada T."/>
            <person name="Watanabe K."/>
        </authorList>
    </citation>
    <scope>NUCLEOTIDE SEQUENCE [LARGE SCALE GENOMIC DNA]</scope>
</reference>
<dbReference type="PROSITE" id="PS50234">
    <property type="entry name" value="VWFA"/>
    <property type="match status" value="1"/>
</dbReference>
<proteinExistence type="predicted"/>
<gene>
    <name evidence="2" type="ORF">LIER_14018</name>
</gene>
<dbReference type="InterPro" id="IPR002035">
    <property type="entry name" value="VWF_A"/>
</dbReference>
<dbReference type="Proteomes" id="UP001454036">
    <property type="component" value="Unassembled WGS sequence"/>
</dbReference>
<dbReference type="PANTHER" id="PTHR46503:SF1">
    <property type="entry name" value="INTER-ALPHA-TRYPSIN INHIBITOR HEAVY CHAIN-LIKE PROTEIN"/>
    <property type="match status" value="1"/>
</dbReference>
<dbReference type="PANTHER" id="PTHR46503">
    <property type="entry name" value="INTER-ALPHA-TRYPSIN INHIBITOR HEAVY CHAIN-LIKE PROTEIN"/>
    <property type="match status" value="1"/>
</dbReference>
<evidence type="ECO:0000313" key="2">
    <source>
        <dbReference type="EMBL" id="GAA0156541.1"/>
    </source>
</evidence>
<comment type="caution">
    <text evidence="2">The sequence shown here is derived from an EMBL/GenBank/DDBJ whole genome shotgun (WGS) entry which is preliminary data.</text>
</comment>
<organism evidence="2 3">
    <name type="scientific">Lithospermum erythrorhizon</name>
    <name type="common">Purple gromwell</name>
    <name type="synonym">Lithospermum officinale var. erythrorhizon</name>
    <dbReference type="NCBI Taxonomy" id="34254"/>
    <lineage>
        <taxon>Eukaryota</taxon>
        <taxon>Viridiplantae</taxon>
        <taxon>Streptophyta</taxon>
        <taxon>Embryophyta</taxon>
        <taxon>Tracheophyta</taxon>
        <taxon>Spermatophyta</taxon>
        <taxon>Magnoliopsida</taxon>
        <taxon>eudicotyledons</taxon>
        <taxon>Gunneridae</taxon>
        <taxon>Pentapetalae</taxon>
        <taxon>asterids</taxon>
        <taxon>lamiids</taxon>
        <taxon>Boraginales</taxon>
        <taxon>Boraginaceae</taxon>
        <taxon>Boraginoideae</taxon>
        <taxon>Lithospermeae</taxon>
        <taxon>Lithospermum</taxon>
    </lineage>
</organism>
<dbReference type="Pfam" id="PF13768">
    <property type="entry name" value="VWA_3"/>
    <property type="match status" value="1"/>
</dbReference>